<feature type="compositionally biased region" description="Polar residues" evidence="10">
    <location>
        <begin position="67"/>
        <end position="79"/>
    </location>
</feature>
<evidence type="ECO:0000256" key="6">
    <source>
        <dbReference type="ARBA" id="ARBA00023186"/>
    </source>
</evidence>
<sequence>MATTTLNPTHTAFLSTASDNSAFKPRSNLSCVSQKCLLKQFRSFRCTNSSRSNANFPYNLGKKFLLSASNGDPADTQTETQEEDSVQESEPEFEGNLDGAVGVDSASENDDTVAEEPASAVVASLNLYREALANNDEMKVSDLESFLESIENEKTELERKVVTLSEELSCEKDRILRISADFDNFRKRRERERLSLVSNAQGEVVEKLLPVLDNFERAKAQIKVETAGEEKINNSYQSIYKQFVEILVSVGVVQVETVGKPFDPMLHEAIMREESTEFEDGIILEEYRKGFKLGDRLLRPSMVKVSAGPGPAKPETGEASDEQEEVNESNVEGSTEE</sequence>
<organism evidence="11 12">
    <name type="scientific">Olea europaea subsp. europaea</name>
    <dbReference type="NCBI Taxonomy" id="158383"/>
    <lineage>
        <taxon>Eukaryota</taxon>
        <taxon>Viridiplantae</taxon>
        <taxon>Streptophyta</taxon>
        <taxon>Embryophyta</taxon>
        <taxon>Tracheophyta</taxon>
        <taxon>Spermatophyta</taxon>
        <taxon>Magnoliopsida</taxon>
        <taxon>eudicotyledons</taxon>
        <taxon>Gunneridae</taxon>
        <taxon>Pentapetalae</taxon>
        <taxon>asterids</taxon>
        <taxon>lamiids</taxon>
        <taxon>Lamiales</taxon>
        <taxon>Oleaceae</taxon>
        <taxon>Oleeae</taxon>
        <taxon>Olea</taxon>
    </lineage>
</organism>
<evidence type="ECO:0000256" key="5">
    <source>
        <dbReference type="ARBA" id="ARBA00023016"/>
    </source>
</evidence>
<dbReference type="EMBL" id="CACTIH010003746">
    <property type="protein sequence ID" value="CAA2983892.1"/>
    <property type="molecule type" value="Genomic_DNA"/>
</dbReference>
<dbReference type="Proteomes" id="UP000594638">
    <property type="component" value="Unassembled WGS sequence"/>
</dbReference>
<dbReference type="Gene3D" id="2.30.22.10">
    <property type="entry name" value="Head domain of nucleotide exchange factor GrpE"/>
    <property type="match status" value="1"/>
</dbReference>
<dbReference type="GO" id="GO:0042803">
    <property type="term" value="F:protein homodimerization activity"/>
    <property type="evidence" value="ECO:0007669"/>
    <property type="project" value="InterPro"/>
</dbReference>
<dbReference type="GO" id="GO:0034605">
    <property type="term" value="P:cellular response to heat"/>
    <property type="evidence" value="ECO:0007669"/>
    <property type="project" value="EnsemblPlants"/>
</dbReference>
<dbReference type="NCBIfam" id="NF010741">
    <property type="entry name" value="PRK14143.1"/>
    <property type="match status" value="1"/>
</dbReference>
<dbReference type="FunFam" id="3.90.20.20:FF:000006">
    <property type="entry name" value="GrpE protein homolog"/>
    <property type="match status" value="1"/>
</dbReference>
<evidence type="ECO:0000256" key="1">
    <source>
        <dbReference type="ARBA" id="ARBA00004496"/>
    </source>
</evidence>
<dbReference type="PANTHER" id="PTHR21237">
    <property type="entry name" value="GRPE PROTEIN"/>
    <property type="match status" value="1"/>
</dbReference>
<dbReference type="Pfam" id="PF01025">
    <property type="entry name" value="GrpE"/>
    <property type="match status" value="1"/>
</dbReference>
<dbReference type="Gramene" id="OE9A080292T1">
    <property type="protein sequence ID" value="OE9A080292C1"/>
    <property type="gene ID" value="OE9A080292"/>
</dbReference>
<dbReference type="InterPro" id="IPR013805">
    <property type="entry name" value="GrpE_CC"/>
</dbReference>
<dbReference type="SUPFAM" id="SSF51064">
    <property type="entry name" value="Head domain of nucleotide exchange factor GrpE"/>
    <property type="match status" value="1"/>
</dbReference>
<dbReference type="PRINTS" id="PR00773">
    <property type="entry name" value="GRPEPROTEIN"/>
</dbReference>
<keyword evidence="6 7" id="KW-0143">Chaperone</keyword>
<dbReference type="GO" id="GO:0006457">
    <property type="term" value="P:protein folding"/>
    <property type="evidence" value="ECO:0007669"/>
    <property type="project" value="EnsemblPlants"/>
</dbReference>
<reference evidence="11 12" key="1">
    <citation type="submission" date="2019-12" db="EMBL/GenBank/DDBJ databases">
        <authorList>
            <person name="Alioto T."/>
            <person name="Alioto T."/>
            <person name="Gomez Garrido J."/>
        </authorList>
    </citation>
    <scope>NUCLEOTIDE SEQUENCE [LARGE SCALE GENOMIC DNA]</scope>
</reference>
<evidence type="ECO:0000313" key="12">
    <source>
        <dbReference type="Proteomes" id="UP000594638"/>
    </source>
</evidence>
<keyword evidence="12" id="KW-1185">Reference proteome</keyword>
<comment type="function">
    <text evidence="7">Essential component of the PAM complex, a complex required for the translocation of transit peptide-containing proteins from the inner membrane into the mitochondrial matrix in an ATP-dependent manner.</text>
</comment>
<dbReference type="GO" id="GO:0000774">
    <property type="term" value="F:adenyl-nucleotide exchange factor activity"/>
    <property type="evidence" value="ECO:0007669"/>
    <property type="project" value="InterPro"/>
</dbReference>
<feature type="compositionally biased region" description="Acidic residues" evidence="10">
    <location>
        <begin position="80"/>
        <end position="95"/>
    </location>
</feature>
<evidence type="ECO:0000256" key="8">
    <source>
        <dbReference type="RuleBase" id="RU004478"/>
    </source>
</evidence>
<evidence type="ECO:0000313" key="11">
    <source>
        <dbReference type="EMBL" id="CAA2983892.1"/>
    </source>
</evidence>
<dbReference type="GO" id="GO:0009941">
    <property type="term" value="C:chloroplast envelope"/>
    <property type="evidence" value="ECO:0007669"/>
    <property type="project" value="EnsemblPlants"/>
</dbReference>
<dbReference type="GO" id="GO:0009570">
    <property type="term" value="C:chloroplast stroma"/>
    <property type="evidence" value="ECO:0007669"/>
    <property type="project" value="EnsemblPlants"/>
</dbReference>
<evidence type="ECO:0000256" key="9">
    <source>
        <dbReference type="SAM" id="Coils"/>
    </source>
</evidence>
<protein>
    <recommendedName>
        <fullName evidence="7">GrpE protein homolog</fullName>
    </recommendedName>
</protein>
<dbReference type="AlphaFoldDB" id="A0A8S0RWI3"/>
<feature type="region of interest" description="Disordered" evidence="10">
    <location>
        <begin position="67"/>
        <end position="100"/>
    </location>
</feature>
<dbReference type="InterPro" id="IPR009012">
    <property type="entry name" value="GrpE_head"/>
</dbReference>
<dbReference type="PROSITE" id="PS01071">
    <property type="entry name" value="GRPE"/>
    <property type="match status" value="1"/>
</dbReference>
<keyword evidence="5" id="KW-0346">Stress response</keyword>
<name>A0A8S0RWI3_OLEEU</name>
<comment type="caution">
    <text evidence="11">The sequence shown here is derived from an EMBL/GenBank/DDBJ whole genome shotgun (WGS) entry which is preliminary data.</text>
</comment>
<dbReference type="PANTHER" id="PTHR21237:SF27">
    <property type="entry name" value="GRPE PROTEIN HOMOLOG"/>
    <property type="match status" value="1"/>
</dbReference>
<feature type="coiled-coil region" evidence="9">
    <location>
        <begin position="140"/>
        <end position="174"/>
    </location>
</feature>
<evidence type="ECO:0000256" key="10">
    <source>
        <dbReference type="SAM" id="MobiDB-lite"/>
    </source>
</evidence>
<dbReference type="FunFam" id="2.30.22.10:FF:000001">
    <property type="entry name" value="Protein GrpE"/>
    <property type="match status" value="1"/>
</dbReference>
<keyword evidence="7" id="KW-0496">Mitochondrion</keyword>
<evidence type="ECO:0000256" key="2">
    <source>
        <dbReference type="ARBA" id="ARBA00009054"/>
    </source>
</evidence>
<evidence type="ECO:0000256" key="4">
    <source>
        <dbReference type="ARBA" id="ARBA00022490"/>
    </source>
</evidence>
<dbReference type="Gene3D" id="3.90.20.20">
    <property type="match status" value="1"/>
</dbReference>
<gene>
    <name evidence="11" type="ORF">OLEA9_A080292</name>
</gene>
<feature type="compositionally biased region" description="Acidic residues" evidence="10">
    <location>
        <begin position="318"/>
        <end position="327"/>
    </location>
</feature>
<dbReference type="CDD" id="cd00446">
    <property type="entry name" value="GrpE"/>
    <property type="match status" value="1"/>
</dbReference>
<evidence type="ECO:0000256" key="3">
    <source>
        <dbReference type="ARBA" id="ARBA00011738"/>
    </source>
</evidence>
<dbReference type="GO" id="GO:0005759">
    <property type="term" value="C:mitochondrial matrix"/>
    <property type="evidence" value="ECO:0007669"/>
    <property type="project" value="UniProtKB-SubCell"/>
</dbReference>
<dbReference type="OrthoDB" id="201635at2759"/>
<feature type="compositionally biased region" description="Polar residues" evidence="10">
    <location>
        <begin position="328"/>
        <end position="337"/>
    </location>
</feature>
<comment type="subunit">
    <text evidence="3">Homodimer.</text>
</comment>
<comment type="subcellular location">
    <subcellularLocation>
        <location evidence="1">Cytoplasm</location>
    </subcellularLocation>
    <subcellularLocation>
        <location evidence="7">Mitochondrion matrix</location>
    </subcellularLocation>
</comment>
<comment type="similarity">
    <text evidence="2 8">Belongs to the GrpE family.</text>
</comment>
<keyword evidence="4" id="KW-0963">Cytoplasm</keyword>
<dbReference type="GO" id="GO:0050821">
    <property type="term" value="P:protein stabilization"/>
    <property type="evidence" value="ECO:0007669"/>
    <property type="project" value="EnsemblPlants"/>
</dbReference>
<keyword evidence="9" id="KW-0175">Coiled coil</keyword>
<dbReference type="GO" id="GO:0051087">
    <property type="term" value="F:protein-folding chaperone binding"/>
    <property type="evidence" value="ECO:0007669"/>
    <property type="project" value="InterPro"/>
</dbReference>
<dbReference type="GO" id="GO:0051082">
    <property type="term" value="F:unfolded protein binding"/>
    <property type="evidence" value="ECO:0007669"/>
    <property type="project" value="TreeGrafter"/>
</dbReference>
<accession>A0A8S0RWI3</accession>
<evidence type="ECO:0000256" key="7">
    <source>
        <dbReference type="RuleBase" id="RU000640"/>
    </source>
</evidence>
<dbReference type="HAMAP" id="MF_01151">
    <property type="entry name" value="GrpE"/>
    <property type="match status" value="1"/>
</dbReference>
<dbReference type="InterPro" id="IPR000740">
    <property type="entry name" value="GrpE"/>
</dbReference>
<dbReference type="SUPFAM" id="SSF58014">
    <property type="entry name" value="Coiled-coil domain of nucleotide exchange factor GrpE"/>
    <property type="match status" value="1"/>
</dbReference>
<proteinExistence type="inferred from homology"/>
<feature type="region of interest" description="Disordered" evidence="10">
    <location>
        <begin position="303"/>
        <end position="337"/>
    </location>
</feature>